<dbReference type="GO" id="GO:0006397">
    <property type="term" value="P:mRNA processing"/>
    <property type="evidence" value="ECO:0007669"/>
    <property type="project" value="UniProtKB-KW"/>
</dbReference>
<gene>
    <name evidence="13" type="ORF">INT44_007710</name>
</gene>
<dbReference type="PANTHER" id="PTHR18934:SF136">
    <property type="entry name" value="ATP-DEPENDENT RNA HELICASE DHX35-RELATED"/>
    <property type="match status" value="1"/>
</dbReference>
<dbReference type="SMART" id="SM00490">
    <property type="entry name" value="HELICc"/>
    <property type="match status" value="1"/>
</dbReference>
<dbReference type="PROSITE" id="PS00690">
    <property type="entry name" value="DEAH_ATP_HELICASE"/>
    <property type="match status" value="1"/>
</dbReference>
<dbReference type="InterPro" id="IPR011709">
    <property type="entry name" value="DEAD-box_helicase_OB_fold"/>
</dbReference>
<dbReference type="CDD" id="cd18791">
    <property type="entry name" value="SF2_C_RHA"/>
    <property type="match status" value="1"/>
</dbReference>
<dbReference type="FunFam" id="3.40.50.300:FF:000578">
    <property type="entry name" value="probable ATP-dependent RNA helicase DHX35"/>
    <property type="match status" value="1"/>
</dbReference>
<dbReference type="InterPro" id="IPR027417">
    <property type="entry name" value="P-loop_NTPase"/>
</dbReference>
<evidence type="ECO:0000256" key="10">
    <source>
        <dbReference type="SAM" id="MobiDB-lite"/>
    </source>
</evidence>
<dbReference type="GO" id="GO:0008380">
    <property type="term" value="P:RNA splicing"/>
    <property type="evidence" value="ECO:0007669"/>
    <property type="project" value="UniProtKB-KW"/>
</dbReference>
<feature type="domain" description="Helicase C-terminal" evidence="12">
    <location>
        <begin position="253"/>
        <end position="428"/>
    </location>
</feature>
<dbReference type="Pfam" id="PF00271">
    <property type="entry name" value="Helicase_C"/>
    <property type="match status" value="1"/>
</dbReference>
<dbReference type="CDD" id="cd17980">
    <property type="entry name" value="DEXHc_DHX35"/>
    <property type="match status" value="1"/>
</dbReference>
<feature type="domain" description="Helicase ATP-binding" evidence="11">
    <location>
        <begin position="57"/>
        <end position="221"/>
    </location>
</feature>
<dbReference type="AlphaFoldDB" id="A0A8H7UB94"/>
<evidence type="ECO:0000313" key="13">
    <source>
        <dbReference type="EMBL" id="KAG2175222.1"/>
    </source>
</evidence>
<dbReference type="InterPro" id="IPR048333">
    <property type="entry name" value="HA2_WH"/>
</dbReference>
<evidence type="ECO:0000256" key="9">
    <source>
        <dbReference type="ARBA" id="ARBA00047984"/>
    </source>
</evidence>
<evidence type="ECO:0000256" key="8">
    <source>
        <dbReference type="ARBA" id="ARBA00023187"/>
    </source>
</evidence>
<dbReference type="GO" id="GO:0003724">
    <property type="term" value="F:RNA helicase activity"/>
    <property type="evidence" value="ECO:0007669"/>
    <property type="project" value="UniProtKB-EC"/>
</dbReference>
<dbReference type="Pfam" id="PF00270">
    <property type="entry name" value="DEAD"/>
    <property type="match status" value="1"/>
</dbReference>
<evidence type="ECO:0000256" key="3">
    <source>
        <dbReference type="ARBA" id="ARBA00022664"/>
    </source>
</evidence>
<dbReference type="InterPro" id="IPR011545">
    <property type="entry name" value="DEAD/DEAH_box_helicase_dom"/>
</dbReference>
<dbReference type="PROSITE" id="PS51194">
    <property type="entry name" value="HELICASE_CTER"/>
    <property type="match status" value="1"/>
</dbReference>
<keyword evidence="7" id="KW-0067">ATP-binding</keyword>
<dbReference type="GO" id="GO:0016787">
    <property type="term" value="F:hydrolase activity"/>
    <property type="evidence" value="ECO:0007669"/>
    <property type="project" value="UniProtKB-KW"/>
</dbReference>
<keyword evidence="5" id="KW-0378">Hydrolase</keyword>
<keyword evidence="14" id="KW-1185">Reference proteome</keyword>
<dbReference type="InterPro" id="IPR014001">
    <property type="entry name" value="Helicase_ATP-bd"/>
</dbReference>
<keyword evidence="3" id="KW-0507">mRNA processing</keyword>
<dbReference type="GO" id="GO:0071013">
    <property type="term" value="C:catalytic step 2 spliceosome"/>
    <property type="evidence" value="ECO:0007669"/>
    <property type="project" value="TreeGrafter"/>
</dbReference>
<dbReference type="OrthoDB" id="10253254at2759"/>
<protein>
    <recommendedName>
        <fullName evidence="2">RNA helicase</fullName>
        <ecNumber evidence="2">3.6.4.13</ecNumber>
    </recommendedName>
</protein>
<dbReference type="GO" id="GO:0005524">
    <property type="term" value="F:ATP binding"/>
    <property type="evidence" value="ECO:0007669"/>
    <property type="project" value="UniProtKB-KW"/>
</dbReference>
<dbReference type="Pfam" id="PF04408">
    <property type="entry name" value="WHD_HA2"/>
    <property type="match status" value="1"/>
</dbReference>
<comment type="similarity">
    <text evidence="1">Belongs to the DEAD box helicase family. DEAH subfamily.</text>
</comment>
<dbReference type="SMART" id="SM00487">
    <property type="entry name" value="DEXDc"/>
    <property type="match status" value="1"/>
</dbReference>
<dbReference type="PANTHER" id="PTHR18934">
    <property type="entry name" value="ATP-DEPENDENT RNA HELICASE"/>
    <property type="match status" value="1"/>
</dbReference>
<dbReference type="GO" id="GO:0003723">
    <property type="term" value="F:RNA binding"/>
    <property type="evidence" value="ECO:0007669"/>
    <property type="project" value="TreeGrafter"/>
</dbReference>
<keyword evidence="8" id="KW-0508">mRNA splicing</keyword>
<evidence type="ECO:0000256" key="4">
    <source>
        <dbReference type="ARBA" id="ARBA00022741"/>
    </source>
</evidence>
<dbReference type="InterPro" id="IPR001650">
    <property type="entry name" value="Helicase_C-like"/>
</dbReference>
<evidence type="ECO:0000259" key="12">
    <source>
        <dbReference type="PROSITE" id="PS51194"/>
    </source>
</evidence>
<dbReference type="EMBL" id="JAEPRA010000015">
    <property type="protein sequence ID" value="KAG2175222.1"/>
    <property type="molecule type" value="Genomic_DNA"/>
</dbReference>
<accession>A0A8H7UB94</accession>
<dbReference type="Proteomes" id="UP000612746">
    <property type="component" value="Unassembled WGS sequence"/>
</dbReference>
<name>A0A8H7UB94_9FUNG</name>
<evidence type="ECO:0000256" key="6">
    <source>
        <dbReference type="ARBA" id="ARBA00022806"/>
    </source>
</evidence>
<comment type="catalytic activity">
    <reaction evidence="9">
        <text>ATP + H2O = ADP + phosphate + H(+)</text>
        <dbReference type="Rhea" id="RHEA:13065"/>
        <dbReference type="ChEBI" id="CHEBI:15377"/>
        <dbReference type="ChEBI" id="CHEBI:15378"/>
        <dbReference type="ChEBI" id="CHEBI:30616"/>
        <dbReference type="ChEBI" id="CHEBI:43474"/>
        <dbReference type="ChEBI" id="CHEBI:456216"/>
        <dbReference type="EC" id="3.6.4.13"/>
    </reaction>
</comment>
<dbReference type="Pfam" id="PF21010">
    <property type="entry name" value="HA2_C"/>
    <property type="match status" value="1"/>
</dbReference>
<keyword evidence="6" id="KW-0347">Helicase</keyword>
<dbReference type="Gene3D" id="1.20.120.1080">
    <property type="match status" value="1"/>
</dbReference>
<feature type="region of interest" description="Disordered" evidence="10">
    <location>
        <begin position="1"/>
        <end position="20"/>
    </location>
</feature>
<keyword evidence="4" id="KW-0547">Nucleotide-binding</keyword>
<proteinExistence type="inferred from homology"/>
<comment type="caution">
    <text evidence="13">The sequence shown here is derived from an EMBL/GenBank/DDBJ whole genome shotgun (WGS) entry which is preliminary data.</text>
</comment>
<evidence type="ECO:0000313" key="14">
    <source>
        <dbReference type="Proteomes" id="UP000612746"/>
    </source>
</evidence>
<dbReference type="FunFam" id="3.40.50.300:FF:000007">
    <property type="entry name" value="Pre-mRNA-splicing factor ATP-dependent RNA helicase"/>
    <property type="match status" value="1"/>
</dbReference>
<evidence type="ECO:0000256" key="2">
    <source>
        <dbReference type="ARBA" id="ARBA00012552"/>
    </source>
</evidence>
<sequence>MAFWKPGTVAPGSTVDRDNEKEAGESIMAVANQSYRYLSIQQQRERLPIFKSRKELLYLVEKYQTVIVVGQTGCGKTTQLPQYLEEAGWAEEGRKIACTQPRRVAATTVAGRVAEEIGCNLGDKVGYTIRFEDVTSQNTRIKYMTDGMLFRETLIDPLLMDYSVIMIDEAHERSLYTDILLGVLKKIQKKRPDLRLIISSATLDAEEFQDFFNTNTSKDKFKDTCSIISLEGRMYPVDILYTVEPVNDYVEKTIQTVFDIHTKEPEGDVLVFMTGREEIDKVVNEISERASTLPRNALGITPLPIYAGLSTEEQAQIFEPTQEGFRKVIVATNIAEASITIDGVVYVIDCGFVKLRAYNPKTGMESLTVAPISKASAKQRAGRAGRLKPGKTFRLYTEQSFMELRDSSVPEIQRSNLAPVILQLKALGIDNVLRFNFLTPPPVEMMIRSLELLYSLNALDNVGRLTIPLGVQLAEFPVDPLLGKVLLASAEFHCSEEILSIAAMLTVQNVYVQPNRVPKDVLTDERRKFWVEEGDHMSLLNIYNAFTTRGKLSGKWCHEHYFNFKALSRAVSIRGQLKKYLARFNIPLESCLQRHGKTATGRVEATRQIRRCITSGYFSQAAKADVDGSGRFRTIRDNVVLNVHPSSVLFSRNAKYVVFHEVIETNQAYMRDITVIEPEWLSELAPHFYEYKK</sequence>
<reference evidence="13" key="1">
    <citation type="submission" date="2020-12" db="EMBL/GenBank/DDBJ databases">
        <title>Metabolic potential, ecology and presence of endohyphal bacteria is reflected in genomic diversity of Mucoromycotina.</title>
        <authorList>
            <person name="Muszewska A."/>
            <person name="Okrasinska A."/>
            <person name="Steczkiewicz K."/>
            <person name="Drgas O."/>
            <person name="Orlowska M."/>
            <person name="Perlinska-Lenart U."/>
            <person name="Aleksandrzak-Piekarczyk T."/>
            <person name="Szatraj K."/>
            <person name="Zielenkiewicz U."/>
            <person name="Pilsyk S."/>
            <person name="Malc E."/>
            <person name="Mieczkowski P."/>
            <person name="Kruszewska J.S."/>
            <person name="Biernat P."/>
            <person name="Pawlowska J."/>
        </authorList>
    </citation>
    <scope>NUCLEOTIDE SEQUENCE</scope>
    <source>
        <strain evidence="13">WA0000051536</strain>
    </source>
</reference>
<dbReference type="PROSITE" id="PS51192">
    <property type="entry name" value="HELICASE_ATP_BIND_1"/>
    <property type="match status" value="1"/>
</dbReference>
<dbReference type="InterPro" id="IPR007502">
    <property type="entry name" value="Helicase-assoc_dom"/>
</dbReference>
<evidence type="ECO:0000256" key="7">
    <source>
        <dbReference type="ARBA" id="ARBA00022840"/>
    </source>
</evidence>
<dbReference type="Gene3D" id="3.40.50.300">
    <property type="entry name" value="P-loop containing nucleotide triphosphate hydrolases"/>
    <property type="match status" value="2"/>
</dbReference>
<dbReference type="EC" id="3.6.4.13" evidence="2"/>
<dbReference type="InterPro" id="IPR002464">
    <property type="entry name" value="DNA/RNA_helicase_DEAH_CS"/>
</dbReference>
<dbReference type="SMART" id="SM00847">
    <property type="entry name" value="HA2"/>
    <property type="match status" value="1"/>
</dbReference>
<organism evidence="13 14">
    <name type="scientific">Umbelopsis vinacea</name>
    <dbReference type="NCBI Taxonomy" id="44442"/>
    <lineage>
        <taxon>Eukaryota</taxon>
        <taxon>Fungi</taxon>
        <taxon>Fungi incertae sedis</taxon>
        <taxon>Mucoromycota</taxon>
        <taxon>Mucoromycotina</taxon>
        <taxon>Umbelopsidomycetes</taxon>
        <taxon>Umbelopsidales</taxon>
        <taxon>Umbelopsidaceae</taxon>
        <taxon>Umbelopsis</taxon>
    </lineage>
</organism>
<evidence type="ECO:0000256" key="1">
    <source>
        <dbReference type="ARBA" id="ARBA00008792"/>
    </source>
</evidence>
<dbReference type="Pfam" id="PF07717">
    <property type="entry name" value="OB_NTP_bind"/>
    <property type="match status" value="1"/>
</dbReference>
<evidence type="ECO:0000259" key="11">
    <source>
        <dbReference type="PROSITE" id="PS51192"/>
    </source>
</evidence>
<dbReference type="SUPFAM" id="SSF52540">
    <property type="entry name" value="P-loop containing nucleoside triphosphate hydrolases"/>
    <property type="match status" value="1"/>
</dbReference>
<evidence type="ECO:0000256" key="5">
    <source>
        <dbReference type="ARBA" id="ARBA00022801"/>
    </source>
</evidence>